<dbReference type="PANTHER" id="PTHR33221">
    <property type="entry name" value="WINGED HELIX-TURN-HELIX TRANSCRIPTIONAL REGULATOR, RRF2 FAMILY"/>
    <property type="match status" value="1"/>
</dbReference>
<organism evidence="1 2">
    <name type="scientific">Youxingia wuxianensis</name>
    <dbReference type="NCBI Taxonomy" id="2763678"/>
    <lineage>
        <taxon>Bacteria</taxon>
        <taxon>Bacillati</taxon>
        <taxon>Bacillota</taxon>
        <taxon>Clostridia</taxon>
        <taxon>Eubacteriales</taxon>
        <taxon>Oscillospiraceae</taxon>
        <taxon>Youxingia</taxon>
    </lineage>
</organism>
<dbReference type="InterPro" id="IPR030489">
    <property type="entry name" value="TR_Rrf2-type_CS"/>
</dbReference>
<evidence type="ECO:0000313" key="2">
    <source>
        <dbReference type="Proteomes" id="UP000623678"/>
    </source>
</evidence>
<dbReference type="GO" id="GO:0005829">
    <property type="term" value="C:cytosol"/>
    <property type="evidence" value="ECO:0007669"/>
    <property type="project" value="TreeGrafter"/>
</dbReference>
<keyword evidence="2" id="KW-1185">Reference proteome</keyword>
<dbReference type="InterPro" id="IPR036390">
    <property type="entry name" value="WH_DNA-bd_sf"/>
</dbReference>
<dbReference type="GO" id="GO:0003700">
    <property type="term" value="F:DNA-binding transcription factor activity"/>
    <property type="evidence" value="ECO:0007669"/>
    <property type="project" value="TreeGrafter"/>
</dbReference>
<dbReference type="PROSITE" id="PS01332">
    <property type="entry name" value="HTH_RRF2_1"/>
    <property type="match status" value="1"/>
</dbReference>
<comment type="caution">
    <text evidence="1">The sequence shown here is derived from an EMBL/GenBank/DDBJ whole genome shotgun (WGS) entry which is preliminary data.</text>
</comment>
<dbReference type="Gene3D" id="1.10.10.10">
    <property type="entry name" value="Winged helix-like DNA-binding domain superfamily/Winged helix DNA-binding domain"/>
    <property type="match status" value="1"/>
</dbReference>
<reference evidence="1" key="1">
    <citation type="submission" date="2020-08" db="EMBL/GenBank/DDBJ databases">
        <title>Genome public.</title>
        <authorList>
            <person name="Liu C."/>
            <person name="Sun Q."/>
        </authorList>
    </citation>
    <scope>NUCLEOTIDE SEQUENCE</scope>
    <source>
        <strain evidence="1">NSJ-64</strain>
    </source>
</reference>
<evidence type="ECO:0000313" key="1">
    <source>
        <dbReference type="EMBL" id="MBC8584892.1"/>
    </source>
</evidence>
<dbReference type="PANTHER" id="PTHR33221:SF15">
    <property type="entry name" value="HTH-TYPE TRANSCRIPTIONAL REGULATOR YWGB-RELATED"/>
    <property type="match status" value="1"/>
</dbReference>
<proteinExistence type="predicted"/>
<dbReference type="AlphaFoldDB" id="A0A926IC71"/>
<dbReference type="Pfam" id="PF02082">
    <property type="entry name" value="Rrf2"/>
    <property type="match status" value="1"/>
</dbReference>
<name>A0A926IC71_9FIRM</name>
<accession>A0A926IC71</accession>
<dbReference type="InterPro" id="IPR036388">
    <property type="entry name" value="WH-like_DNA-bd_sf"/>
</dbReference>
<dbReference type="PROSITE" id="PS51197">
    <property type="entry name" value="HTH_RRF2_2"/>
    <property type="match status" value="1"/>
</dbReference>
<protein>
    <submittedName>
        <fullName evidence="1">Rrf2 family transcriptional regulator</fullName>
    </submittedName>
</protein>
<sequence length="137" mass="15287">MTSEFAIAVHTLVFLNHKKTTVCSQSLAENVCTNPARIRKVMAKLKKAGLVGTKEGMDGGYYFEKDPKEVTLCQIDEAMDARLVSSSWKPGNKEKECLIASGMGEILDNIYFELDQKCKQYLKGITISDIDKKIFGE</sequence>
<dbReference type="InterPro" id="IPR000944">
    <property type="entry name" value="Tscrpt_reg_Rrf2"/>
</dbReference>
<gene>
    <name evidence="1" type="ORF">H8705_04780</name>
</gene>
<dbReference type="EMBL" id="JACRTD010000003">
    <property type="protein sequence ID" value="MBC8584892.1"/>
    <property type="molecule type" value="Genomic_DNA"/>
</dbReference>
<dbReference type="RefSeq" id="WP_262394680.1">
    <property type="nucleotide sequence ID" value="NZ_JACRTD010000003.1"/>
</dbReference>
<dbReference type="SUPFAM" id="SSF46785">
    <property type="entry name" value="Winged helix' DNA-binding domain"/>
    <property type="match status" value="1"/>
</dbReference>
<dbReference type="Proteomes" id="UP000623678">
    <property type="component" value="Unassembled WGS sequence"/>
</dbReference>